<dbReference type="EMBL" id="VSRR010011513">
    <property type="protein sequence ID" value="MPC53298.1"/>
    <property type="molecule type" value="Genomic_DNA"/>
</dbReference>
<keyword evidence="2" id="KW-0732">Signal</keyword>
<feature type="chain" id="PRO_5022668755" description="Secreted protein" evidence="2">
    <location>
        <begin position="31"/>
        <end position="88"/>
    </location>
</feature>
<dbReference type="AlphaFoldDB" id="A0A5B7G847"/>
<dbReference type="Proteomes" id="UP000324222">
    <property type="component" value="Unassembled WGS sequence"/>
</dbReference>
<feature type="region of interest" description="Disordered" evidence="1">
    <location>
        <begin position="34"/>
        <end position="88"/>
    </location>
</feature>
<protein>
    <recommendedName>
        <fullName evidence="5">Secreted protein</fullName>
    </recommendedName>
</protein>
<sequence length="88" mass="9326">MVASVSQRPPLAATAFLHLLLYFVHVGVRSHHTSVRYHSKPGRAAPPSGRRGSTNALDGARAPPLNRCGAAADGRTQPVPHGRASQVR</sequence>
<feature type="signal peptide" evidence="2">
    <location>
        <begin position="1"/>
        <end position="30"/>
    </location>
</feature>
<reference evidence="3 4" key="1">
    <citation type="submission" date="2019-05" db="EMBL/GenBank/DDBJ databases">
        <title>Another draft genome of Portunus trituberculatus and its Hox gene families provides insights of decapod evolution.</title>
        <authorList>
            <person name="Jeong J.-H."/>
            <person name="Song I."/>
            <person name="Kim S."/>
            <person name="Choi T."/>
            <person name="Kim D."/>
            <person name="Ryu S."/>
            <person name="Kim W."/>
        </authorList>
    </citation>
    <scope>NUCLEOTIDE SEQUENCE [LARGE SCALE GENOMIC DNA]</scope>
    <source>
        <tissue evidence="3">Muscle</tissue>
    </source>
</reference>
<comment type="caution">
    <text evidence="3">The sequence shown here is derived from an EMBL/GenBank/DDBJ whole genome shotgun (WGS) entry which is preliminary data.</text>
</comment>
<evidence type="ECO:0008006" key="5">
    <source>
        <dbReference type="Google" id="ProtNLM"/>
    </source>
</evidence>
<evidence type="ECO:0000313" key="4">
    <source>
        <dbReference type="Proteomes" id="UP000324222"/>
    </source>
</evidence>
<organism evidence="3 4">
    <name type="scientific">Portunus trituberculatus</name>
    <name type="common">Swimming crab</name>
    <name type="synonym">Neptunus trituberculatus</name>
    <dbReference type="NCBI Taxonomy" id="210409"/>
    <lineage>
        <taxon>Eukaryota</taxon>
        <taxon>Metazoa</taxon>
        <taxon>Ecdysozoa</taxon>
        <taxon>Arthropoda</taxon>
        <taxon>Crustacea</taxon>
        <taxon>Multicrustacea</taxon>
        <taxon>Malacostraca</taxon>
        <taxon>Eumalacostraca</taxon>
        <taxon>Eucarida</taxon>
        <taxon>Decapoda</taxon>
        <taxon>Pleocyemata</taxon>
        <taxon>Brachyura</taxon>
        <taxon>Eubrachyura</taxon>
        <taxon>Portunoidea</taxon>
        <taxon>Portunidae</taxon>
        <taxon>Portuninae</taxon>
        <taxon>Portunus</taxon>
    </lineage>
</organism>
<keyword evidence="4" id="KW-1185">Reference proteome</keyword>
<name>A0A5B7G847_PORTR</name>
<gene>
    <name evidence="3" type="ORF">E2C01_047187</name>
</gene>
<accession>A0A5B7G847</accession>
<evidence type="ECO:0000256" key="1">
    <source>
        <dbReference type="SAM" id="MobiDB-lite"/>
    </source>
</evidence>
<proteinExistence type="predicted"/>
<evidence type="ECO:0000256" key="2">
    <source>
        <dbReference type="SAM" id="SignalP"/>
    </source>
</evidence>
<evidence type="ECO:0000313" key="3">
    <source>
        <dbReference type="EMBL" id="MPC53298.1"/>
    </source>
</evidence>